<accession>A0ABW3S8H3</accession>
<feature type="signal peptide" evidence="10">
    <location>
        <begin position="1"/>
        <end position="19"/>
    </location>
</feature>
<dbReference type="Gene3D" id="3.40.190.10">
    <property type="entry name" value="Periplasmic binding protein-like II"/>
    <property type="match status" value="2"/>
</dbReference>
<dbReference type="PANTHER" id="PTHR30570:SF1">
    <property type="entry name" value="PHOSPHATE-BINDING PROTEIN PSTS"/>
    <property type="match status" value="1"/>
</dbReference>
<comment type="function">
    <text evidence="1">Part of the ABC transporter complex PstSACB involved in phosphate import.</text>
</comment>
<evidence type="ECO:0000256" key="4">
    <source>
        <dbReference type="ARBA" id="ARBA00011529"/>
    </source>
</evidence>
<comment type="function">
    <text evidence="10">Involved in the system for phosphate transport across the cytoplasmic membrane.</text>
</comment>
<dbReference type="PROSITE" id="PS51257">
    <property type="entry name" value="PROKAR_LIPOPROTEIN"/>
    <property type="match status" value="1"/>
</dbReference>
<proteinExistence type="inferred from homology"/>
<reference evidence="14" key="1">
    <citation type="journal article" date="2019" name="Int. J. Syst. Evol. Microbiol.">
        <title>The Global Catalogue of Microorganisms (GCM) 10K type strain sequencing project: providing services to taxonomists for standard genome sequencing and annotation.</title>
        <authorList>
            <consortium name="The Broad Institute Genomics Platform"/>
            <consortium name="The Broad Institute Genome Sequencing Center for Infectious Disease"/>
            <person name="Wu L."/>
            <person name="Ma J."/>
        </authorList>
    </citation>
    <scope>NUCLEOTIDE SEQUENCE [LARGE SCALE GENOMIC DNA]</scope>
    <source>
        <strain evidence="14">CCUG 48216</strain>
    </source>
</reference>
<evidence type="ECO:0000256" key="6">
    <source>
        <dbReference type="ARBA" id="ARBA00022592"/>
    </source>
</evidence>
<evidence type="ECO:0000256" key="2">
    <source>
        <dbReference type="ARBA" id="ARBA00004193"/>
    </source>
</evidence>
<feature type="chain" id="PRO_5044981649" description="Phosphate-binding protein" evidence="10">
    <location>
        <begin position="20"/>
        <end position="332"/>
    </location>
</feature>
<evidence type="ECO:0000256" key="11">
    <source>
        <dbReference type="SAM" id="MobiDB-lite"/>
    </source>
</evidence>
<evidence type="ECO:0000313" key="13">
    <source>
        <dbReference type="EMBL" id="MFD1180812.1"/>
    </source>
</evidence>
<evidence type="ECO:0000256" key="7">
    <source>
        <dbReference type="ARBA" id="ARBA00022729"/>
    </source>
</evidence>
<dbReference type="InterPro" id="IPR050811">
    <property type="entry name" value="Phosphate_ABC_transporter"/>
</dbReference>
<evidence type="ECO:0000313" key="14">
    <source>
        <dbReference type="Proteomes" id="UP001597211"/>
    </source>
</evidence>
<evidence type="ECO:0000256" key="10">
    <source>
        <dbReference type="RuleBase" id="RU367119"/>
    </source>
</evidence>
<comment type="similarity">
    <text evidence="3 10">Belongs to the PstS family.</text>
</comment>
<comment type="caution">
    <text evidence="13">The sequence shown here is derived from an EMBL/GenBank/DDBJ whole genome shotgun (WGS) entry which is preliminary data.</text>
</comment>
<keyword evidence="14" id="KW-1185">Reference proteome</keyword>
<keyword evidence="6 10" id="KW-0592">Phosphate transport</keyword>
<evidence type="ECO:0000256" key="5">
    <source>
        <dbReference type="ARBA" id="ARBA00022448"/>
    </source>
</evidence>
<dbReference type="Proteomes" id="UP001597211">
    <property type="component" value="Unassembled WGS sequence"/>
</dbReference>
<feature type="region of interest" description="Disordered" evidence="11">
    <location>
        <begin position="27"/>
        <end position="53"/>
    </location>
</feature>
<dbReference type="Pfam" id="PF12849">
    <property type="entry name" value="PBP_like_2"/>
    <property type="match status" value="1"/>
</dbReference>
<name>A0ABW3S8H3_9BACL</name>
<organism evidence="13 14">
    <name type="scientific">Paenibacillus timonensis</name>
    <dbReference type="NCBI Taxonomy" id="225915"/>
    <lineage>
        <taxon>Bacteria</taxon>
        <taxon>Bacillati</taxon>
        <taxon>Bacillota</taxon>
        <taxon>Bacilli</taxon>
        <taxon>Bacillales</taxon>
        <taxon>Paenibacillaceae</taxon>
        <taxon>Paenibacillus</taxon>
    </lineage>
</organism>
<protein>
    <recommendedName>
        <fullName evidence="10">Phosphate-binding protein</fullName>
    </recommendedName>
</protein>
<evidence type="ECO:0000256" key="3">
    <source>
        <dbReference type="ARBA" id="ARBA00008725"/>
    </source>
</evidence>
<dbReference type="CDD" id="cd13654">
    <property type="entry name" value="PBP2_phosphate_like_2"/>
    <property type="match status" value="1"/>
</dbReference>
<keyword evidence="10" id="KW-0472">Membrane</keyword>
<keyword evidence="7 10" id="KW-0732">Signal</keyword>
<keyword evidence="10" id="KW-1003">Cell membrane</keyword>
<keyword evidence="5 10" id="KW-0813">Transport</keyword>
<feature type="compositionally biased region" description="Polar residues" evidence="11">
    <location>
        <begin position="27"/>
        <end position="50"/>
    </location>
</feature>
<dbReference type="RefSeq" id="WP_372489729.1">
    <property type="nucleotide sequence ID" value="NZ_JAKSXN010000003.1"/>
</dbReference>
<dbReference type="NCBIfam" id="TIGR02136">
    <property type="entry name" value="ptsS_2"/>
    <property type="match status" value="1"/>
</dbReference>
<dbReference type="InterPro" id="IPR024370">
    <property type="entry name" value="PBP_domain"/>
</dbReference>
<comment type="subcellular location">
    <subcellularLocation>
        <location evidence="2 10">Cell membrane</location>
        <topology evidence="2 10">Lipid-anchor</topology>
    </subcellularLocation>
</comment>
<sequence>MLKKGLMILLITATVSMLAACGQSNDQANQGAGNTETNGQSSAAPSNSAGETKLSGQIEIDGSSTVFPLTEAVAEEFSKEHSDVRVPVGVSGTGGGFKRFIAGETDISNASRPIKDEEAEAAKAAGIEYIELMVAYDGLAVIVNPQNDWVDQVTVEELNAIFKPESTVVNWSDVRPGWPNEKINIFSPGADSGTFDYFTEAVNGEAQASRNDDQVSFSEDDNALVQGIAGNKNGLGYFGLAYYEENQDKLRTVAIVNEDGTAVEPTVETVRDGSYTPLSRPLFIYVKTSSYERPEVKEFVNFFVDHAGELATEVGYVPLPDDKLAESKAKLK</sequence>
<evidence type="ECO:0000256" key="8">
    <source>
        <dbReference type="ARBA" id="ARBA00023139"/>
    </source>
</evidence>
<dbReference type="EMBL" id="JBHTKZ010000006">
    <property type="protein sequence ID" value="MFD1180812.1"/>
    <property type="molecule type" value="Genomic_DNA"/>
</dbReference>
<keyword evidence="8 10" id="KW-0564">Palmitate</keyword>
<evidence type="ECO:0000256" key="9">
    <source>
        <dbReference type="ARBA" id="ARBA00023288"/>
    </source>
</evidence>
<evidence type="ECO:0000256" key="1">
    <source>
        <dbReference type="ARBA" id="ARBA00002841"/>
    </source>
</evidence>
<evidence type="ECO:0000259" key="12">
    <source>
        <dbReference type="Pfam" id="PF12849"/>
    </source>
</evidence>
<keyword evidence="9 10" id="KW-0449">Lipoprotein</keyword>
<dbReference type="InterPro" id="IPR011862">
    <property type="entry name" value="Phos-bd"/>
</dbReference>
<dbReference type="SUPFAM" id="SSF53850">
    <property type="entry name" value="Periplasmic binding protein-like II"/>
    <property type="match status" value="1"/>
</dbReference>
<comment type="subunit">
    <text evidence="4 10">The complex is composed of two ATP-binding proteins (PstB), two transmembrane proteins (PstC and PstA) and a solute-binding protein (PstS).</text>
</comment>
<gene>
    <name evidence="13" type="ORF">ACFQ2Z_05535</name>
</gene>
<feature type="domain" description="PBP" evidence="12">
    <location>
        <begin position="48"/>
        <end position="305"/>
    </location>
</feature>
<dbReference type="PANTHER" id="PTHR30570">
    <property type="entry name" value="PERIPLASMIC PHOSPHATE BINDING COMPONENT OF PHOSPHATE ABC TRANSPORTER"/>
    <property type="match status" value="1"/>
</dbReference>